<feature type="transmembrane region" description="Helical" evidence="14">
    <location>
        <begin position="1303"/>
        <end position="1326"/>
    </location>
</feature>
<feature type="transmembrane region" description="Helical" evidence="14">
    <location>
        <begin position="1552"/>
        <end position="1571"/>
    </location>
</feature>
<feature type="transmembrane region" description="Helical" evidence="14">
    <location>
        <begin position="1456"/>
        <end position="1473"/>
    </location>
</feature>
<feature type="transmembrane region" description="Helical" evidence="14">
    <location>
        <begin position="852"/>
        <end position="877"/>
    </location>
</feature>
<feature type="transmembrane region" description="Helical" evidence="14">
    <location>
        <begin position="930"/>
        <end position="950"/>
    </location>
</feature>
<feature type="transmembrane region" description="Helical" evidence="14">
    <location>
        <begin position="677"/>
        <end position="700"/>
    </location>
</feature>
<feature type="compositionally biased region" description="Low complexity" evidence="13">
    <location>
        <begin position="42"/>
        <end position="66"/>
    </location>
</feature>
<feature type="domain" description="G-protein coupled receptors family 1 profile" evidence="15">
    <location>
        <begin position="655"/>
        <end position="906"/>
    </location>
</feature>
<feature type="transmembrane region" description="Helical" evidence="14">
    <location>
        <begin position="566"/>
        <end position="586"/>
    </location>
</feature>
<dbReference type="PANTHER" id="PTHR26451:SF889">
    <property type="entry name" value="OLFACTORY RECEPTOR 2A12-LIKE"/>
    <property type="match status" value="1"/>
</dbReference>
<dbReference type="InterPro" id="IPR000725">
    <property type="entry name" value="Olfact_rcpt"/>
</dbReference>
<feature type="compositionally biased region" description="Polar residues" evidence="13">
    <location>
        <begin position="89"/>
        <end position="99"/>
    </location>
</feature>
<feature type="region of interest" description="Disordered" evidence="13">
    <location>
        <begin position="33"/>
        <end position="66"/>
    </location>
</feature>
<comment type="caution">
    <text evidence="16">The sequence shown here is derived from an EMBL/GenBank/DDBJ whole genome shotgun (WGS) entry which is preliminary data.</text>
</comment>
<keyword evidence="3" id="KW-0716">Sensory transduction</keyword>
<dbReference type="EMBL" id="NHOQ01001398">
    <property type="protein sequence ID" value="PWA24663.1"/>
    <property type="molecule type" value="Genomic_DNA"/>
</dbReference>
<keyword evidence="6 14" id="KW-1133">Transmembrane helix</keyword>
<keyword evidence="9" id="KW-1015">Disulfide bond</keyword>
<dbReference type="STRING" id="33528.ENSGAFP00000000939"/>
<feature type="transmembrane region" description="Helical" evidence="14">
    <location>
        <begin position="438"/>
        <end position="457"/>
    </location>
</feature>
<dbReference type="InterPro" id="IPR052921">
    <property type="entry name" value="GPCR1_Superfamily_Member"/>
</dbReference>
<dbReference type="InterPro" id="IPR000276">
    <property type="entry name" value="GPCR_Rhodpsn"/>
</dbReference>
<evidence type="ECO:0000256" key="6">
    <source>
        <dbReference type="ARBA" id="ARBA00022989"/>
    </source>
</evidence>
<dbReference type="PRINTS" id="PR00245">
    <property type="entry name" value="OLFACTORYR"/>
</dbReference>
<dbReference type="PROSITE" id="PS50262">
    <property type="entry name" value="G_PROTEIN_RECEP_F1_2"/>
    <property type="match status" value="5"/>
</dbReference>
<feature type="transmembrane region" description="Helical" evidence="14">
    <location>
        <begin position="1178"/>
        <end position="1203"/>
    </location>
</feature>
<evidence type="ECO:0000256" key="8">
    <source>
        <dbReference type="ARBA" id="ARBA00023136"/>
    </source>
</evidence>
<keyword evidence="2" id="KW-1003">Cell membrane</keyword>
<evidence type="ECO:0000256" key="10">
    <source>
        <dbReference type="ARBA" id="ARBA00023170"/>
    </source>
</evidence>
<feature type="transmembrane region" description="Helical" evidence="14">
    <location>
        <begin position="307"/>
        <end position="328"/>
    </location>
</feature>
<feature type="domain" description="G-protein coupled receptors family 1 profile" evidence="15">
    <location>
        <begin position="501"/>
        <end position="583"/>
    </location>
</feature>
<dbReference type="SUPFAM" id="SSF81321">
    <property type="entry name" value="Family A G protein-coupled receptor-like"/>
    <property type="match status" value="5"/>
</dbReference>
<feature type="transmembrane region" description="Helical" evidence="14">
    <location>
        <begin position="529"/>
        <end position="554"/>
    </location>
</feature>
<comment type="subcellular location">
    <subcellularLocation>
        <location evidence="1">Cell membrane</location>
        <topology evidence="1">Multi-pass membrane protein</topology>
    </subcellularLocation>
</comment>
<feature type="transmembrane region" description="Helical" evidence="14">
    <location>
        <begin position="1521"/>
        <end position="1540"/>
    </location>
</feature>
<dbReference type="Gene3D" id="1.20.1070.10">
    <property type="entry name" value="Rhodopsin 7-helix transmembrane proteins"/>
    <property type="match status" value="5"/>
</dbReference>
<feature type="transmembrane region" description="Helical" evidence="14">
    <location>
        <begin position="1004"/>
        <end position="1029"/>
    </location>
</feature>
<evidence type="ECO:0000256" key="3">
    <source>
        <dbReference type="ARBA" id="ARBA00022606"/>
    </source>
</evidence>
<keyword evidence="8 14" id="KW-0472">Membrane</keyword>
<keyword evidence="7" id="KW-0297">G-protein coupled receptor</keyword>
<evidence type="ECO:0000259" key="15">
    <source>
        <dbReference type="PROSITE" id="PS50262"/>
    </source>
</evidence>
<keyword evidence="17" id="KW-1185">Reference proteome</keyword>
<feature type="transmembrane region" description="Helical" evidence="14">
    <location>
        <begin position="889"/>
        <end position="909"/>
    </location>
</feature>
<keyword evidence="10" id="KW-0675">Receptor</keyword>
<feature type="transmembrane region" description="Helical" evidence="14">
    <location>
        <begin position="186"/>
        <end position="215"/>
    </location>
</feature>
<dbReference type="SMART" id="SM01381">
    <property type="entry name" value="7TM_GPCR_Srsx"/>
    <property type="match status" value="1"/>
</dbReference>
<accession>A0A315VN84</accession>
<dbReference type="PANTHER" id="PTHR26451">
    <property type="entry name" value="G_PROTEIN_RECEP_F1_2 DOMAIN-CONTAINING PROTEIN"/>
    <property type="match status" value="1"/>
</dbReference>
<feature type="transmembrane region" description="Helical" evidence="14">
    <location>
        <begin position="1420"/>
        <end position="1444"/>
    </location>
</feature>
<feature type="transmembrane region" description="Helical" evidence="14">
    <location>
        <begin position="712"/>
        <end position="734"/>
    </location>
</feature>
<protein>
    <recommendedName>
        <fullName evidence="15">G-protein coupled receptors family 1 profile domain-containing protein</fullName>
    </recommendedName>
</protein>
<dbReference type="GO" id="GO:0005549">
    <property type="term" value="F:odorant binding"/>
    <property type="evidence" value="ECO:0007669"/>
    <property type="project" value="TreeGrafter"/>
</dbReference>
<dbReference type="GO" id="GO:0004930">
    <property type="term" value="F:G protein-coupled receptor activity"/>
    <property type="evidence" value="ECO:0007669"/>
    <property type="project" value="UniProtKB-KW"/>
</dbReference>
<evidence type="ECO:0000256" key="2">
    <source>
        <dbReference type="ARBA" id="ARBA00022475"/>
    </source>
</evidence>
<evidence type="ECO:0000256" key="12">
    <source>
        <dbReference type="ARBA" id="ARBA00023224"/>
    </source>
</evidence>
<sequence length="1593" mass="178294">MLPVKINVDLAPLYGQMDILHCGGTIFAGNQQAATRATSGENQNQNQNQDQNQDQNQAQNQNQNQNHNQAHPISLILVDGDRTGKKTYHSNLPIGQNNGADRRYQQQHRESLNNEALSHSRFETKVLHLLSLTESPIRTETNKKGTTQAVTVSFTNILLVIIADQMENLTYNSPTLQLEGLKVADYSVHFIFFLFLFSYVIFMIMNLGILIIIVFEKKLHQPMYLLFVNLTVSDIIGSTHILPRLLSDILLPPSERLISYYECVVQAFITHMFGTTSHTVLMAMAFDRYVAICRPLFYSTVMTSRMVVKLIALSWGVPMVLVGILLGLTVRLNRCRTLIANPFCDNASLFKLSCESVVINNVYGLTFTVLLYVASIGCIVLTYGSITAVCLATKNKSLNSKAFKTCSTHLVVYLIMSLSGFTIIVLHRYPQYSDYRKLSAILFVLVPGSLNPIIYGLQSQEIRHKMFPVTNRGILDLACIPTPISNVYGLVMTWTLSTGTFIIIAFSYIRILSVSLKQGRANSSIRSKAVQTCAPHIIVYVLFQIASLIVIVSYRFPSLSQNIKKFFSILIFIVPPIINPIIYGLVSKDLRVSFIKRFSTRVRNKTAVQLCMENLTFTPLRQPIVFELEGFDVPPGHGPLLFFLALFAYMVVLLGNGVVICVIVTDRSLHRPMFVMICHLVVCDLLGATAVFPSLMMHFLTGQKKISYLPAIAQGFCVHTYGVAMHSILVVMAIDRYVAVCEPLRYHSIMTSARLHSCCSVAWIVALLLIAVLFSFHINLPYCSRIIQHVYCSNKSMMNLACAPPLISNIYGLAMTWFVSTGTFIIISYFYVRILRAALKQGRTDSSIRTKAFQTCASHLVVYVFYELATLIIVVNYRFPSSSQNINKVLGILFIMVPPAINPIIYGLVSKELRSSIAKRISRPAKVLRRFALVALGSRLWFLRMMWSYWLHRVIIYSSHWSGSQPSVRRLVLVCMENLTFTPLRQPIVFELEGFDVPPGHGPLLFFLALFAYMVVLLGNGVVICVIVTDRSLHRPMFVMICHLVVCDLLGATAVFPSLMMHFLTGQKKIGYLPAIAQGFCVHTYGVAVQTILGVMAIDRYVAVCEPLRYHSIMTSARLHSCCSVSWIVALLLIAVLFSFHMNVPLCGHLVQHVYCSNRGILNLACTPTPMSDIYGLAMTWFVSTGMFIIIAFSYFGILRAALKQGRTDSSIRTKAFQTCASHLVVYVFYEIASLIIIVSYRFPDTSKNMKKFLSILFIMVPPAINPIIYGLVSKELRSSIGYVYNSFTLQLESLNVSGGSRYVAFVSILLSYVFIIVANVGVAVLVCVDRSLHQPMYLLFCSLTANDVFGNSVVLPRVLLDVMRPPADRLIGYYECVLQAFISHMFSTTCHTVLMAMAFDRYVAIGNPLRYSAIMTNRMVTQLTAASWGAALVLVGILLGLTVRLSRCRTFMRSLYCNNASLFLLSCEDVFINNMYGLTFTGVLFTASIGSMVVTYTKITVVCLTSKSATLNRKALKTCATHLLVYLILAVSGIIIIILQRFPDYAEEKKIAAVLFHIVPGALNPVIYGMQSKEIKKYFSRMFHTNKVLMSP</sequence>
<evidence type="ECO:0000313" key="16">
    <source>
        <dbReference type="EMBL" id="PWA24663.1"/>
    </source>
</evidence>
<evidence type="ECO:0000313" key="17">
    <source>
        <dbReference type="Proteomes" id="UP000250572"/>
    </source>
</evidence>
<feature type="transmembrane region" description="Helical" evidence="14">
    <location>
        <begin position="1479"/>
        <end position="1500"/>
    </location>
</feature>
<evidence type="ECO:0000256" key="14">
    <source>
        <dbReference type="SAM" id="Phobius"/>
    </source>
</evidence>
<feature type="transmembrane region" description="Helical" evidence="14">
    <location>
        <begin position="369"/>
        <end position="393"/>
    </location>
</feature>
<keyword evidence="12" id="KW-0807">Transducer</keyword>
<feature type="transmembrane region" description="Helical" evidence="14">
    <location>
        <begin position="1076"/>
        <end position="1098"/>
    </location>
</feature>
<dbReference type="PRINTS" id="PR00237">
    <property type="entry name" value="GPCRRHODOPSN"/>
</dbReference>
<feature type="transmembrane region" description="Helical" evidence="14">
    <location>
        <begin position="1224"/>
        <end position="1241"/>
    </location>
</feature>
<feature type="transmembrane region" description="Helical" evidence="14">
    <location>
        <begin position="810"/>
        <end position="832"/>
    </location>
</feature>
<evidence type="ECO:0000256" key="5">
    <source>
        <dbReference type="ARBA" id="ARBA00022725"/>
    </source>
</evidence>
<dbReference type="Proteomes" id="UP000250572">
    <property type="component" value="Unassembled WGS sequence"/>
</dbReference>
<dbReference type="FunFam" id="1.20.1070.10:FF:000024">
    <property type="entry name" value="Olfactory receptor"/>
    <property type="match status" value="4"/>
</dbReference>
<dbReference type="Pfam" id="PF13853">
    <property type="entry name" value="7tm_4"/>
    <property type="match status" value="5"/>
</dbReference>
<dbReference type="GO" id="GO:0004984">
    <property type="term" value="F:olfactory receptor activity"/>
    <property type="evidence" value="ECO:0007669"/>
    <property type="project" value="InterPro"/>
</dbReference>
<organism evidence="16 17">
    <name type="scientific">Gambusia affinis</name>
    <name type="common">Western mosquitofish</name>
    <name type="synonym">Heterandria affinis</name>
    <dbReference type="NCBI Taxonomy" id="33528"/>
    <lineage>
        <taxon>Eukaryota</taxon>
        <taxon>Metazoa</taxon>
        <taxon>Chordata</taxon>
        <taxon>Craniata</taxon>
        <taxon>Vertebrata</taxon>
        <taxon>Euteleostomi</taxon>
        <taxon>Actinopterygii</taxon>
        <taxon>Neopterygii</taxon>
        <taxon>Teleostei</taxon>
        <taxon>Neoteleostei</taxon>
        <taxon>Acanthomorphata</taxon>
        <taxon>Ovalentaria</taxon>
        <taxon>Atherinomorphae</taxon>
        <taxon>Cyprinodontiformes</taxon>
        <taxon>Poeciliidae</taxon>
        <taxon>Poeciliinae</taxon>
        <taxon>Gambusia</taxon>
    </lineage>
</organism>
<feature type="region of interest" description="Disordered" evidence="13">
    <location>
        <begin position="86"/>
        <end position="108"/>
    </location>
</feature>
<proteinExistence type="predicted"/>
<keyword evidence="11" id="KW-0325">Glycoprotein</keyword>
<feature type="transmembrane region" description="Helical" evidence="14">
    <location>
        <begin position="405"/>
        <end position="426"/>
    </location>
</feature>
<evidence type="ECO:0000256" key="9">
    <source>
        <dbReference type="ARBA" id="ARBA00023157"/>
    </source>
</evidence>
<feature type="transmembrane region" description="Helical" evidence="14">
    <location>
        <begin position="487"/>
        <end position="509"/>
    </location>
</feature>
<feature type="transmembrane region" description="Helical" evidence="14">
    <location>
        <begin position="1338"/>
        <end position="1361"/>
    </location>
</feature>
<feature type="transmembrane region" description="Helical" evidence="14">
    <location>
        <begin position="640"/>
        <end position="665"/>
    </location>
</feature>
<feature type="transmembrane region" description="Helical" evidence="14">
    <location>
        <begin position="1373"/>
        <end position="1400"/>
    </location>
</feature>
<dbReference type="InterPro" id="IPR017452">
    <property type="entry name" value="GPCR_Rhodpsn_7TM"/>
</dbReference>
<evidence type="ECO:0000256" key="1">
    <source>
        <dbReference type="ARBA" id="ARBA00004651"/>
    </source>
</evidence>
<evidence type="ECO:0000256" key="13">
    <source>
        <dbReference type="SAM" id="MobiDB-lite"/>
    </source>
</evidence>
<feature type="transmembrane region" description="Helical" evidence="14">
    <location>
        <begin position="224"/>
        <end position="246"/>
    </location>
</feature>
<evidence type="ECO:0000256" key="7">
    <source>
        <dbReference type="ARBA" id="ARBA00023040"/>
    </source>
</evidence>
<evidence type="ECO:0000256" key="4">
    <source>
        <dbReference type="ARBA" id="ARBA00022692"/>
    </source>
</evidence>
<feature type="transmembrane region" description="Helical" evidence="14">
    <location>
        <begin position="1041"/>
        <end position="1064"/>
    </location>
</feature>
<feature type="transmembrane region" description="Helical" evidence="14">
    <location>
        <begin position="258"/>
        <end position="286"/>
    </location>
</feature>
<feature type="transmembrane region" description="Helical" evidence="14">
    <location>
        <begin position="1253"/>
        <end position="1273"/>
    </location>
</feature>
<keyword evidence="4 14" id="KW-0812">Transmembrane</keyword>
<gene>
    <name evidence="16" type="ORF">CCH79_00016173</name>
</gene>
<name>A0A315VN84_GAMAF</name>
<evidence type="ECO:0000256" key="11">
    <source>
        <dbReference type="ARBA" id="ARBA00023180"/>
    </source>
</evidence>
<reference evidence="16 17" key="1">
    <citation type="journal article" date="2018" name="G3 (Bethesda)">
        <title>A High-Quality Reference Genome for the Invasive Mosquitofish Gambusia affinis Using a Chicago Library.</title>
        <authorList>
            <person name="Hoffberg S.L."/>
            <person name="Troendle N.J."/>
            <person name="Glenn T.C."/>
            <person name="Mahmud O."/>
            <person name="Louha S."/>
            <person name="Chalopin D."/>
            <person name="Bennetzen J.L."/>
            <person name="Mauricio R."/>
        </authorList>
    </citation>
    <scope>NUCLEOTIDE SEQUENCE [LARGE SCALE GENOMIC DNA]</scope>
    <source>
        <strain evidence="16">NE01/NJP1002.9</strain>
        <tissue evidence="16">Muscle</tissue>
    </source>
</reference>
<feature type="domain" description="G-protein coupled receptors family 1 profile" evidence="15">
    <location>
        <begin position="1019"/>
        <end position="1270"/>
    </location>
</feature>
<keyword evidence="5" id="KW-0552">Olfaction</keyword>
<feature type="transmembrane region" description="Helical" evidence="14">
    <location>
        <begin position="1119"/>
        <end position="1140"/>
    </location>
</feature>
<feature type="domain" description="G-protein coupled receptors family 1 profile" evidence="15">
    <location>
        <begin position="205"/>
        <end position="455"/>
    </location>
</feature>
<feature type="transmembrane region" description="Helical" evidence="14">
    <location>
        <begin position="755"/>
        <end position="776"/>
    </location>
</feature>
<dbReference type="GO" id="GO:0005886">
    <property type="term" value="C:plasma membrane"/>
    <property type="evidence" value="ECO:0007669"/>
    <property type="project" value="UniProtKB-SubCell"/>
</dbReference>
<feature type="domain" description="G-protein coupled receptors family 1 profile" evidence="15">
    <location>
        <begin position="1319"/>
        <end position="1569"/>
    </location>
</feature>